<dbReference type="EMBL" id="JBHUMM010000043">
    <property type="protein sequence ID" value="MFD2673211.1"/>
    <property type="molecule type" value="Genomic_DNA"/>
</dbReference>
<accession>A0ABW5RET3</accession>
<sequence length="87" mass="10434">MNLWFTLILLIAIIIWLPIQFFRHFVAVQVMFMISWILISFFQGTGWEGFVHFLIPLWIASSLIALYMLVMERIETESDKHNKTYHD</sequence>
<reference evidence="3" key="1">
    <citation type="journal article" date="2019" name="Int. J. Syst. Evol. Microbiol.">
        <title>The Global Catalogue of Microorganisms (GCM) 10K type strain sequencing project: providing services to taxonomists for standard genome sequencing and annotation.</title>
        <authorList>
            <consortium name="The Broad Institute Genomics Platform"/>
            <consortium name="The Broad Institute Genome Sequencing Center for Infectious Disease"/>
            <person name="Wu L."/>
            <person name="Ma J."/>
        </authorList>
    </citation>
    <scope>NUCLEOTIDE SEQUENCE [LARGE SCALE GENOMIC DNA]</scope>
    <source>
        <strain evidence="3">KCTC 33676</strain>
    </source>
</reference>
<keyword evidence="1" id="KW-1133">Transmembrane helix</keyword>
<keyword evidence="1" id="KW-0472">Membrane</keyword>
<organism evidence="2 3">
    <name type="scientific">Marinicrinis sediminis</name>
    <dbReference type="NCBI Taxonomy" id="1652465"/>
    <lineage>
        <taxon>Bacteria</taxon>
        <taxon>Bacillati</taxon>
        <taxon>Bacillota</taxon>
        <taxon>Bacilli</taxon>
        <taxon>Bacillales</taxon>
        <taxon>Paenibacillaceae</taxon>
    </lineage>
</organism>
<evidence type="ECO:0000313" key="3">
    <source>
        <dbReference type="Proteomes" id="UP001597497"/>
    </source>
</evidence>
<name>A0ABW5RET3_9BACL</name>
<evidence type="ECO:0000256" key="1">
    <source>
        <dbReference type="SAM" id="Phobius"/>
    </source>
</evidence>
<feature type="transmembrane region" description="Helical" evidence="1">
    <location>
        <begin position="7"/>
        <end position="38"/>
    </location>
</feature>
<proteinExistence type="predicted"/>
<dbReference type="RefSeq" id="WP_379930771.1">
    <property type="nucleotide sequence ID" value="NZ_JBHUMM010000043.1"/>
</dbReference>
<dbReference type="Proteomes" id="UP001597497">
    <property type="component" value="Unassembled WGS sequence"/>
</dbReference>
<keyword evidence="1" id="KW-0812">Transmembrane</keyword>
<keyword evidence="3" id="KW-1185">Reference proteome</keyword>
<feature type="transmembrane region" description="Helical" evidence="1">
    <location>
        <begin position="50"/>
        <end position="70"/>
    </location>
</feature>
<protein>
    <submittedName>
        <fullName evidence="2">Uncharacterized protein</fullName>
    </submittedName>
</protein>
<gene>
    <name evidence="2" type="ORF">ACFSUC_16685</name>
</gene>
<comment type="caution">
    <text evidence="2">The sequence shown here is derived from an EMBL/GenBank/DDBJ whole genome shotgun (WGS) entry which is preliminary data.</text>
</comment>
<evidence type="ECO:0000313" key="2">
    <source>
        <dbReference type="EMBL" id="MFD2673211.1"/>
    </source>
</evidence>